<sequence>MSGSEGYAFGEGRPKVLRTPPPGQYASGGGNKGDEYRSDEVVPETPLAGPVRRPSSRKRNDSSSTDEETVQLVRPKKQRRRADEEEETVLVSPRSAATDLGDIRKMQTEESMMEGDVRLAIDEAMGFIRGSTNTNKRLKEMTWRISEKFAALENHRTMIERRWSSYVRALKVAAVKGQTAVVRVPQVGPVVVAPRATKESQVQTASEMEKTEVTTQTSPHKTYAEAIGQEGPKAGSSGEAALRIAEINRQRAKNLKFVDRETTDAAGTETEGEWQRVRKRRQKSKVDPSSGSEGTTTAANVRRRPRPEAVLIKLKGENGMEEVLRRVRKVDMTGVSTRIEGITKTRTGDILLRVERGAGKAAPVLNTIKAAITDREVMLLEENCKLAVRDLDAVTTKEEVLEAILRVEPKARCRMKTMVETERGQMVAYVFVDRKTADAITRAGFLRVGLTSCRVRVLAEQARCIRCWEVGHIAAKCTGVDRSRMCFKCGKAGHQVRECAGENECFVCEGVQPGTGKGHRAYTTGCPHDKRRVGVAPNPVVKEVTLVSEGEDAQEEGRQIDYARND</sequence>
<protein>
    <recommendedName>
        <fullName evidence="3">CCHC-type domain-containing protein</fullName>
    </recommendedName>
</protein>
<evidence type="ECO:0000259" key="3">
    <source>
        <dbReference type="PROSITE" id="PS50158"/>
    </source>
</evidence>
<dbReference type="GO" id="GO:0008270">
    <property type="term" value="F:zinc ion binding"/>
    <property type="evidence" value="ECO:0007669"/>
    <property type="project" value="UniProtKB-KW"/>
</dbReference>
<keyword evidence="1" id="KW-0479">Metal-binding</keyword>
<keyword evidence="1" id="KW-0863">Zinc-finger</keyword>
<name>A0A1Y1N116_PHOPY</name>
<dbReference type="SUPFAM" id="SSF57756">
    <property type="entry name" value="Retrovirus zinc finger-like domains"/>
    <property type="match status" value="1"/>
</dbReference>
<reference evidence="4" key="1">
    <citation type="journal article" date="2016" name="Sci. Rep.">
        <title>Molecular characterization of firefly nuptial gifts: a multi-omics approach sheds light on postcopulatory sexual selection.</title>
        <authorList>
            <person name="Al-Wathiqui N."/>
            <person name="Fallon T.R."/>
            <person name="South A."/>
            <person name="Weng J.K."/>
            <person name="Lewis S.M."/>
        </authorList>
    </citation>
    <scope>NUCLEOTIDE SEQUENCE</scope>
</reference>
<dbReference type="InterPro" id="IPR001878">
    <property type="entry name" value="Znf_CCHC"/>
</dbReference>
<dbReference type="GO" id="GO:0003676">
    <property type="term" value="F:nucleic acid binding"/>
    <property type="evidence" value="ECO:0007669"/>
    <property type="project" value="InterPro"/>
</dbReference>
<dbReference type="Gene3D" id="4.10.60.10">
    <property type="entry name" value="Zinc finger, CCHC-type"/>
    <property type="match status" value="1"/>
</dbReference>
<feature type="domain" description="CCHC-type" evidence="3">
    <location>
        <begin position="486"/>
        <end position="499"/>
    </location>
</feature>
<evidence type="ECO:0000256" key="1">
    <source>
        <dbReference type="PROSITE-ProRule" id="PRU00047"/>
    </source>
</evidence>
<evidence type="ECO:0000313" key="4">
    <source>
        <dbReference type="EMBL" id="JAV91603.1"/>
    </source>
</evidence>
<keyword evidence="1" id="KW-0862">Zinc</keyword>
<feature type="compositionally biased region" description="Polar residues" evidence="2">
    <location>
        <begin position="287"/>
        <end position="299"/>
    </location>
</feature>
<accession>A0A1Y1N116</accession>
<dbReference type="PROSITE" id="PS50158">
    <property type="entry name" value="ZF_CCHC"/>
    <property type="match status" value="1"/>
</dbReference>
<dbReference type="EMBL" id="GEZM01015491">
    <property type="protein sequence ID" value="JAV91603.1"/>
    <property type="molecule type" value="Transcribed_RNA"/>
</dbReference>
<dbReference type="InterPro" id="IPR036875">
    <property type="entry name" value="Znf_CCHC_sf"/>
</dbReference>
<evidence type="ECO:0000256" key="2">
    <source>
        <dbReference type="SAM" id="MobiDB-lite"/>
    </source>
</evidence>
<dbReference type="SMART" id="SM00343">
    <property type="entry name" value="ZnF_C2HC"/>
    <property type="match status" value="2"/>
</dbReference>
<dbReference type="AlphaFoldDB" id="A0A1Y1N116"/>
<organism evidence="4">
    <name type="scientific">Photinus pyralis</name>
    <name type="common">Common eastern firefly</name>
    <name type="synonym">Lampyris pyralis</name>
    <dbReference type="NCBI Taxonomy" id="7054"/>
    <lineage>
        <taxon>Eukaryota</taxon>
        <taxon>Metazoa</taxon>
        <taxon>Ecdysozoa</taxon>
        <taxon>Arthropoda</taxon>
        <taxon>Hexapoda</taxon>
        <taxon>Insecta</taxon>
        <taxon>Pterygota</taxon>
        <taxon>Neoptera</taxon>
        <taxon>Endopterygota</taxon>
        <taxon>Coleoptera</taxon>
        <taxon>Polyphaga</taxon>
        <taxon>Elateriformia</taxon>
        <taxon>Elateroidea</taxon>
        <taxon>Lampyridae</taxon>
        <taxon>Lampyrinae</taxon>
        <taxon>Photinus</taxon>
    </lineage>
</organism>
<feature type="region of interest" description="Disordered" evidence="2">
    <location>
        <begin position="1"/>
        <end position="95"/>
    </location>
</feature>
<proteinExistence type="predicted"/>
<feature type="region of interest" description="Disordered" evidence="2">
    <location>
        <begin position="258"/>
        <end position="307"/>
    </location>
</feature>